<accession>W2VR01</accession>
<organism evidence="1 2">
    <name type="scientific">Phytophthora nicotianae CJ01A1</name>
    <dbReference type="NCBI Taxonomy" id="1317063"/>
    <lineage>
        <taxon>Eukaryota</taxon>
        <taxon>Sar</taxon>
        <taxon>Stramenopiles</taxon>
        <taxon>Oomycota</taxon>
        <taxon>Peronosporomycetes</taxon>
        <taxon>Peronosporales</taxon>
        <taxon>Peronosporaceae</taxon>
        <taxon>Phytophthora</taxon>
    </lineage>
</organism>
<dbReference type="InterPro" id="IPR021109">
    <property type="entry name" value="Peptidase_aspartic_dom_sf"/>
</dbReference>
<dbReference type="AlphaFoldDB" id="W2VR01"/>
<reference evidence="1 2" key="1">
    <citation type="submission" date="2013-11" db="EMBL/GenBank/DDBJ databases">
        <title>The Genome Sequence of Phytophthora parasitica CJ01A1.</title>
        <authorList>
            <consortium name="The Broad Institute Genomics Platform"/>
            <person name="Russ C."/>
            <person name="Tyler B."/>
            <person name="Panabieres F."/>
            <person name="Shan W."/>
            <person name="Tripathy S."/>
            <person name="Grunwald N."/>
            <person name="Machado M."/>
            <person name="Johnson C.S."/>
            <person name="Walker B."/>
            <person name="Young S.K."/>
            <person name="Zeng Q."/>
            <person name="Gargeya S."/>
            <person name="Fitzgerald M."/>
            <person name="Haas B."/>
            <person name="Abouelleil A."/>
            <person name="Allen A.W."/>
            <person name="Alvarado L."/>
            <person name="Arachchi H.M."/>
            <person name="Berlin A.M."/>
            <person name="Chapman S.B."/>
            <person name="Gainer-Dewar J."/>
            <person name="Goldberg J."/>
            <person name="Griggs A."/>
            <person name="Gujja S."/>
            <person name="Hansen M."/>
            <person name="Howarth C."/>
            <person name="Imamovic A."/>
            <person name="Ireland A."/>
            <person name="Larimer J."/>
            <person name="McCowan C."/>
            <person name="Murphy C."/>
            <person name="Pearson M."/>
            <person name="Poon T.W."/>
            <person name="Priest M."/>
            <person name="Roberts A."/>
            <person name="Saif S."/>
            <person name="Shea T."/>
            <person name="Sisk P."/>
            <person name="Sykes S."/>
            <person name="Wortman J."/>
            <person name="Nusbaum C."/>
            <person name="Birren B."/>
        </authorList>
    </citation>
    <scope>NUCLEOTIDE SEQUENCE [LARGE SCALE GENOMIC DNA]</scope>
    <source>
        <strain evidence="1 2">CJ01A1</strain>
    </source>
</reference>
<comment type="caution">
    <text evidence="1">The sequence shown here is derived from an EMBL/GenBank/DDBJ whole genome shotgun (WGS) entry which is preliminary data.</text>
</comment>
<dbReference type="EMBL" id="ANIX01004357">
    <property type="protein sequence ID" value="ETP00777.1"/>
    <property type="molecule type" value="Genomic_DNA"/>
</dbReference>
<proteinExistence type="predicted"/>
<evidence type="ECO:0008006" key="3">
    <source>
        <dbReference type="Google" id="ProtNLM"/>
    </source>
</evidence>
<sequence>MQGAVNAILETEARAFKKEDQERPVTIFIDNGRSLNGVTEELVEKLELDVIEGDMMQIDLGYDQVVHRPRRTVEMSLQLPGFPLTTGTFQVMPVPEGKDTVLGMIWLRGQNPNIDWSTGQIAPRIKVRL</sequence>
<name>W2VR01_PHYNI</name>
<evidence type="ECO:0000313" key="1">
    <source>
        <dbReference type="EMBL" id="ETP00777.1"/>
    </source>
</evidence>
<dbReference type="Proteomes" id="UP000018958">
    <property type="component" value="Unassembled WGS sequence"/>
</dbReference>
<dbReference type="Gene3D" id="2.40.70.10">
    <property type="entry name" value="Acid Proteases"/>
    <property type="match status" value="1"/>
</dbReference>
<protein>
    <recommendedName>
        <fullName evidence="3">Peptidase A2 domain-containing protein</fullName>
    </recommendedName>
</protein>
<evidence type="ECO:0000313" key="2">
    <source>
        <dbReference type="Proteomes" id="UP000018958"/>
    </source>
</evidence>
<gene>
    <name evidence="1" type="ORF">F441_21869</name>
</gene>
<dbReference type="OrthoDB" id="5563411at2759"/>